<dbReference type="InterPro" id="IPR011009">
    <property type="entry name" value="Kinase-like_dom_sf"/>
</dbReference>
<dbReference type="Proteomes" id="UP001148018">
    <property type="component" value="Unassembled WGS sequence"/>
</dbReference>
<reference evidence="5" key="1">
    <citation type="submission" date="2022-07" db="EMBL/GenBank/DDBJ databases">
        <title>Chromosome-level genome of Muraenolepis orangiensis.</title>
        <authorList>
            <person name="Kim J."/>
        </authorList>
    </citation>
    <scope>NUCLEOTIDE SEQUENCE</scope>
    <source>
        <strain evidence="5">KU_S4_2022</strain>
        <tissue evidence="5">Muscle</tissue>
    </source>
</reference>
<dbReference type="GO" id="GO:0007005">
    <property type="term" value="P:mitochondrion organization"/>
    <property type="evidence" value="ECO:0007669"/>
    <property type="project" value="TreeGrafter"/>
</dbReference>
<dbReference type="PANTHER" id="PTHR43173">
    <property type="entry name" value="ABC1 FAMILY PROTEIN"/>
    <property type="match status" value="1"/>
</dbReference>
<comment type="caution">
    <text evidence="5">The sequence shown here is derived from an EMBL/GenBank/DDBJ whole genome shotgun (WGS) entry which is preliminary data.</text>
</comment>
<comment type="similarity">
    <text evidence="1">Belongs to the protein kinase superfamily. ADCK protein kinase family.</text>
</comment>
<evidence type="ECO:0000256" key="3">
    <source>
        <dbReference type="ARBA" id="ARBA00045626"/>
    </source>
</evidence>
<accession>A0A9Q0ETE1</accession>
<dbReference type="AlphaFoldDB" id="A0A9Q0ETE1"/>
<evidence type="ECO:0000313" key="5">
    <source>
        <dbReference type="EMBL" id="KAJ3612904.1"/>
    </source>
</evidence>
<dbReference type="PANTHER" id="PTHR43173:SF19">
    <property type="entry name" value="AARF DOMAIN-CONTAINING PROTEIN KINASE 1"/>
    <property type="match status" value="1"/>
</dbReference>
<evidence type="ECO:0000259" key="4">
    <source>
        <dbReference type="Pfam" id="PF03109"/>
    </source>
</evidence>
<proteinExistence type="inferred from homology"/>
<comment type="function">
    <text evidence="3">Appears to be essential for maintaining mitochondrial cristae formation and mitochondrial function by acting via YME1L1 in a kinase-independent manner to regulate essential mitochondrial structural proteins OPA1 and IMMT. The action of this enzyme is not yet clear. It is not known if it has protein kinase activity and what type of substrate it would phosphorylate (Ser, Thr or Tyr).</text>
</comment>
<name>A0A9Q0ETE1_9TELE</name>
<evidence type="ECO:0000256" key="2">
    <source>
        <dbReference type="ARBA" id="ARBA00040082"/>
    </source>
</evidence>
<dbReference type="InterPro" id="IPR004147">
    <property type="entry name" value="ABC1_dom"/>
</dbReference>
<feature type="domain" description="ABC1 atypical kinase-like" evidence="4">
    <location>
        <begin position="4"/>
        <end position="148"/>
    </location>
</feature>
<dbReference type="OrthoDB" id="427480at2759"/>
<dbReference type="SUPFAM" id="SSF56112">
    <property type="entry name" value="Protein kinase-like (PK-like)"/>
    <property type="match status" value="1"/>
</dbReference>
<dbReference type="GO" id="GO:0005743">
    <property type="term" value="C:mitochondrial inner membrane"/>
    <property type="evidence" value="ECO:0007669"/>
    <property type="project" value="TreeGrafter"/>
</dbReference>
<organism evidence="5 6">
    <name type="scientific">Muraenolepis orangiensis</name>
    <name type="common">Patagonian moray cod</name>
    <dbReference type="NCBI Taxonomy" id="630683"/>
    <lineage>
        <taxon>Eukaryota</taxon>
        <taxon>Metazoa</taxon>
        <taxon>Chordata</taxon>
        <taxon>Craniata</taxon>
        <taxon>Vertebrata</taxon>
        <taxon>Euteleostomi</taxon>
        <taxon>Actinopterygii</taxon>
        <taxon>Neopterygii</taxon>
        <taxon>Teleostei</taxon>
        <taxon>Neoteleostei</taxon>
        <taxon>Acanthomorphata</taxon>
        <taxon>Zeiogadaria</taxon>
        <taxon>Gadariae</taxon>
        <taxon>Gadiformes</taxon>
        <taxon>Muraenolepidoidei</taxon>
        <taxon>Muraenolepididae</taxon>
        <taxon>Muraenolepis</taxon>
    </lineage>
</organism>
<dbReference type="EMBL" id="JANIIK010000035">
    <property type="protein sequence ID" value="KAJ3612904.1"/>
    <property type="molecule type" value="Genomic_DNA"/>
</dbReference>
<sequence length="152" mass="17326">MTGRVSELFVSFEESPQGAASLAQVHKAVLHDGRTVAVKVQHPKVQSQSSKDILVMEVLVRAVHWLFPDLAFMWLVEEAKKNMPLELDFLNEGRNAEKVAQMLSHFTFLKVPQIHWELSTKRILTMEFAEGGQVNDRDYMRRHGIDVNQTGV</sequence>
<dbReference type="Pfam" id="PF03109">
    <property type="entry name" value="ABC1"/>
    <property type="match status" value="1"/>
</dbReference>
<dbReference type="InterPro" id="IPR051130">
    <property type="entry name" value="Mito_struct-func_regulator"/>
</dbReference>
<protein>
    <recommendedName>
        <fullName evidence="2">AarF domain-containing protein kinase 1</fullName>
    </recommendedName>
</protein>
<keyword evidence="6" id="KW-1185">Reference proteome</keyword>
<dbReference type="GO" id="GO:0055088">
    <property type="term" value="P:lipid homeostasis"/>
    <property type="evidence" value="ECO:0007669"/>
    <property type="project" value="TreeGrafter"/>
</dbReference>
<gene>
    <name evidence="5" type="ORF">NHX12_019161</name>
</gene>
<evidence type="ECO:0000313" key="6">
    <source>
        <dbReference type="Proteomes" id="UP001148018"/>
    </source>
</evidence>
<evidence type="ECO:0000256" key="1">
    <source>
        <dbReference type="ARBA" id="ARBA00009670"/>
    </source>
</evidence>